<comment type="caution">
    <text evidence="1">The sequence shown here is derived from an EMBL/GenBank/DDBJ whole genome shotgun (WGS) entry which is preliminary data.</text>
</comment>
<protein>
    <submittedName>
        <fullName evidence="1">Uncharacterized protein</fullName>
    </submittedName>
</protein>
<dbReference type="Proteomes" id="UP000631114">
    <property type="component" value="Unassembled WGS sequence"/>
</dbReference>
<sequence>MLLKEVRISNVKRKQAELEMQKYRTLHESIYEKPSSRSNLLNRAHSRSEIFSKAKEVHSIDAGHPQNRTVMTKNLLLECMEVDHTPEHSFIVPDAVNVVADRSDHYPPEKRQFELITTDVKQLTPRCHSYFLLLSVLAWIWHWW</sequence>
<reference evidence="1 2" key="1">
    <citation type="submission" date="2020-10" db="EMBL/GenBank/DDBJ databases">
        <title>The Coptis chinensis genome and diversification of protoberbering-type alkaloids.</title>
        <authorList>
            <person name="Wang B."/>
            <person name="Shu S."/>
            <person name="Song C."/>
            <person name="Liu Y."/>
        </authorList>
    </citation>
    <scope>NUCLEOTIDE SEQUENCE [LARGE SCALE GENOMIC DNA]</scope>
    <source>
        <strain evidence="1">HL-2020</strain>
        <tissue evidence="1">Leaf</tissue>
    </source>
</reference>
<proteinExistence type="predicted"/>
<keyword evidence="2" id="KW-1185">Reference proteome</keyword>
<accession>A0A835INT9</accession>
<dbReference type="EMBL" id="JADFTS010000002">
    <property type="protein sequence ID" value="KAF9621096.1"/>
    <property type="molecule type" value="Genomic_DNA"/>
</dbReference>
<dbReference type="AlphaFoldDB" id="A0A835INT9"/>
<organism evidence="1 2">
    <name type="scientific">Coptis chinensis</name>
    <dbReference type="NCBI Taxonomy" id="261450"/>
    <lineage>
        <taxon>Eukaryota</taxon>
        <taxon>Viridiplantae</taxon>
        <taxon>Streptophyta</taxon>
        <taxon>Embryophyta</taxon>
        <taxon>Tracheophyta</taxon>
        <taxon>Spermatophyta</taxon>
        <taxon>Magnoliopsida</taxon>
        <taxon>Ranunculales</taxon>
        <taxon>Ranunculaceae</taxon>
        <taxon>Coptidoideae</taxon>
        <taxon>Coptis</taxon>
    </lineage>
</organism>
<name>A0A835INT9_9MAGN</name>
<dbReference type="OrthoDB" id="1735671at2759"/>
<evidence type="ECO:0000313" key="1">
    <source>
        <dbReference type="EMBL" id="KAF9621096.1"/>
    </source>
</evidence>
<evidence type="ECO:0000313" key="2">
    <source>
        <dbReference type="Proteomes" id="UP000631114"/>
    </source>
</evidence>
<gene>
    <name evidence="1" type="ORF">IFM89_016530</name>
</gene>